<feature type="active site" description="Charge relay system" evidence="11 12">
    <location>
        <position position="200"/>
    </location>
</feature>
<dbReference type="FunFam" id="3.40.50.200:FF:000021">
    <property type="entry name" value="Proprotein convertase subtilisin/kexin type 5a"/>
    <property type="match status" value="1"/>
</dbReference>
<name>A0A0D2PBJ4_HYPSF</name>
<dbReference type="SUPFAM" id="SSF49785">
    <property type="entry name" value="Galactose-binding domain-like"/>
    <property type="match status" value="1"/>
</dbReference>
<dbReference type="InterPro" id="IPR002884">
    <property type="entry name" value="P_dom"/>
</dbReference>
<keyword evidence="14" id="KW-0812">Transmembrane</keyword>
<feature type="chain" id="PRO_5002260501" description="P/Homo B domain-containing protein" evidence="15">
    <location>
        <begin position="18"/>
        <end position="881"/>
    </location>
</feature>
<dbReference type="InterPro" id="IPR036852">
    <property type="entry name" value="Peptidase_S8/S53_dom_sf"/>
</dbReference>
<keyword evidence="8" id="KW-0865">Zymogen</keyword>
<keyword evidence="9" id="KW-1015">Disulfide bond</keyword>
<dbReference type="InterPro" id="IPR015500">
    <property type="entry name" value="Peptidase_S8_subtilisin-rel"/>
</dbReference>
<feature type="active site" description="Charge relay system" evidence="11 12">
    <location>
        <position position="429"/>
    </location>
</feature>
<dbReference type="PANTHER" id="PTHR42884:SF14">
    <property type="entry name" value="NEUROENDOCRINE CONVERTASE 1"/>
    <property type="match status" value="1"/>
</dbReference>
<dbReference type="Gene3D" id="2.60.120.260">
    <property type="entry name" value="Galactose-binding domain-like"/>
    <property type="match status" value="1"/>
</dbReference>
<feature type="domain" description="P/Homo B" evidence="16">
    <location>
        <begin position="505"/>
        <end position="656"/>
    </location>
</feature>
<evidence type="ECO:0000256" key="1">
    <source>
        <dbReference type="ARBA" id="ARBA00005325"/>
    </source>
</evidence>
<proteinExistence type="inferred from homology"/>
<keyword evidence="3" id="KW-0165">Cleavage on pair of basic residues</keyword>
<comment type="similarity">
    <text evidence="1">Belongs to the peptidase S8 family. Furin subfamily.</text>
</comment>
<dbReference type="InterPro" id="IPR034182">
    <property type="entry name" value="Kexin/furin"/>
</dbReference>
<evidence type="ECO:0000256" key="7">
    <source>
        <dbReference type="ARBA" id="ARBA00022837"/>
    </source>
</evidence>
<feature type="signal peptide" evidence="15">
    <location>
        <begin position="1"/>
        <end position="17"/>
    </location>
</feature>
<dbReference type="PANTHER" id="PTHR42884">
    <property type="entry name" value="PROPROTEIN CONVERTASE SUBTILISIN/KEXIN-RELATED"/>
    <property type="match status" value="1"/>
</dbReference>
<feature type="region of interest" description="Disordered" evidence="13">
    <location>
        <begin position="674"/>
        <end position="733"/>
    </location>
</feature>
<dbReference type="FunFam" id="2.60.120.260:FF:000026">
    <property type="entry name" value="proprotein convertase subtilisin/kexin type 7"/>
    <property type="match status" value="1"/>
</dbReference>
<dbReference type="Gene3D" id="3.40.50.200">
    <property type="entry name" value="Peptidase S8/S53 domain"/>
    <property type="match status" value="1"/>
</dbReference>
<dbReference type="Pfam" id="PF01483">
    <property type="entry name" value="P_proprotein"/>
    <property type="match status" value="1"/>
</dbReference>
<evidence type="ECO:0000256" key="6">
    <source>
        <dbReference type="ARBA" id="ARBA00022825"/>
    </source>
</evidence>
<dbReference type="GO" id="GO:0000139">
    <property type="term" value="C:Golgi membrane"/>
    <property type="evidence" value="ECO:0007669"/>
    <property type="project" value="TreeGrafter"/>
</dbReference>
<dbReference type="OMA" id="ISMAWIS"/>
<evidence type="ECO:0000256" key="3">
    <source>
        <dbReference type="ARBA" id="ARBA00022685"/>
    </source>
</evidence>
<dbReference type="PROSITE" id="PS51829">
    <property type="entry name" value="P_HOMO_B"/>
    <property type="match status" value="1"/>
</dbReference>
<keyword evidence="7" id="KW-0106">Calcium</keyword>
<keyword evidence="14" id="KW-1133">Transmembrane helix</keyword>
<dbReference type="InterPro" id="IPR008979">
    <property type="entry name" value="Galactose-bd-like_sf"/>
</dbReference>
<keyword evidence="6 12" id="KW-0720">Serine protease</keyword>
<keyword evidence="4 15" id="KW-0732">Signal</keyword>
<dbReference type="GO" id="GO:0004252">
    <property type="term" value="F:serine-type endopeptidase activity"/>
    <property type="evidence" value="ECO:0007669"/>
    <property type="project" value="UniProtKB-UniRule"/>
</dbReference>
<sequence>MKIAWAFLISSASLVVTRTPKKRFYDTHAYYAIEYAQDSDTETFLGQIANALGVEVVGQAGELRDVFLVRVPHAELEARNLAISANTDPVIHAFNMLESKANSFLSSRSDEEIFARRVVSSVKFLERQTPRSLAKRAPPPIGNLPYSSALGVAKRLGVKDPLFTEQWHLVNDDYPEHMMNTTPVWDMGITGKGVHTSFLDDGLDFEHDDLKDAFDAENSYDFNEHHALPRPVADDDDHGTRCAGQVVAQRNDVCGVGIAYDAKAAGIRMLGGKITYADEASALNYGFQQVSLYSCSWGPRDDGKRMQGPGYLVRKAVVNGINEGRDGKGSIFVFASGNGGDFQDQCNFDGYTNSIYSVTVSAVDYKGLHPSYSEECTANMVVAYTSGSGKHIVSVGLCFGTYDLSGTKTTTDRGIRHNNKCTHGHSGTSAAAPNAVGVFALALQARPELTWRDIQHLCVETARIVSPEDNSWERTATGRFYSNKFGYGALDAYAYVKAAQTWELVKPQAWLHTETIQIRGGKTHSGRDEDNYIYEGGERIGSHGFESVMTITKEMMESNNLENLEHIDIRVWISHSRRGDVEVELVSPNGITSVLARRRRLDDARTGFPGWRFMTVKHWGENPVGDWALRVFDQNDDREGGKVLGWNMVLWGSSIDPLKASKYVEPVVTDILPPSPAPHRPVVDDPASTSSTQYAKPTDNLPPSHLPPTQENAPGSGADKQPPPPGTEDGDSSMMMTSQKWYFMSIGAFLGLMTAFGLYLWRRRVARTRLNEYTSLATADDIHMNAVVDSPAKYGPRIGRSTPELHRLSLDSLGEHPLIESSGTRKERFYSQFLVDDDELSPPTFRPGPGDRPPHPLAEASYSVNRSVEQVDENSPWFLIK</sequence>
<reference evidence="18" key="1">
    <citation type="submission" date="2014-04" db="EMBL/GenBank/DDBJ databases">
        <title>Evolutionary Origins and Diversification of the Mycorrhizal Mutualists.</title>
        <authorList>
            <consortium name="DOE Joint Genome Institute"/>
            <consortium name="Mycorrhizal Genomics Consortium"/>
            <person name="Kohler A."/>
            <person name="Kuo A."/>
            <person name="Nagy L.G."/>
            <person name="Floudas D."/>
            <person name="Copeland A."/>
            <person name="Barry K.W."/>
            <person name="Cichocki N."/>
            <person name="Veneault-Fourrey C."/>
            <person name="LaButti K."/>
            <person name="Lindquist E.A."/>
            <person name="Lipzen A."/>
            <person name="Lundell T."/>
            <person name="Morin E."/>
            <person name="Murat C."/>
            <person name="Riley R."/>
            <person name="Ohm R."/>
            <person name="Sun H."/>
            <person name="Tunlid A."/>
            <person name="Henrissat B."/>
            <person name="Grigoriev I.V."/>
            <person name="Hibbett D.S."/>
            <person name="Martin F."/>
        </authorList>
    </citation>
    <scope>NUCLEOTIDE SEQUENCE [LARGE SCALE GENOMIC DNA]</scope>
    <source>
        <strain evidence="18">FD-334 SS-4</strain>
    </source>
</reference>
<keyword evidence="10" id="KW-0325">Glycoprotein</keyword>
<dbReference type="STRING" id="945553.A0A0D2PBJ4"/>
<evidence type="ECO:0000256" key="5">
    <source>
        <dbReference type="ARBA" id="ARBA00022801"/>
    </source>
</evidence>
<dbReference type="OrthoDB" id="300641at2759"/>
<evidence type="ECO:0000256" key="11">
    <source>
        <dbReference type="PIRSR" id="PIRSR615500-1"/>
    </source>
</evidence>
<evidence type="ECO:0000256" key="4">
    <source>
        <dbReference type="ARBA" id="ARBA00022729"/>
    </source>
</evidence>
<keyword evidence="14" id="KW-0472">Membrane</keyword>
<feature type="transmembrane region" description="Helical" evidence="14">
    <location>
        <begin position="741"/>
        <end position="761"/>
    </location>
</feature>
<dbReference type="PRINTS" id="PR00723">
    <property type="entry name" value="SUBTILISIN"/>
</dbReference>
<dbReference type="InterPro" id="IPR023827">
    <property type="entry name" value="Peptidase_S8_Asp-AS"/>
</dbReference>
<evidence type="ECO:0000256" key="2">
    <source>
        <dbReference type="ARBA" id="ARBA00022670"/>
    </source>
</evidence>
<accession>A0A0D2PBJ4</accession>
<dbReference type="PROSITE" id="PS51892">
    <property type="entry name" value="SUBTILASE"/>
    <property type="match status" value="1"/>
</dbReference>
<evidence type="ECO:0000256" key="12">
    <source>
        <dbReference type="PROSITE-ProRule" id="PRU01240"/>
    </source>
</evidence>
<dbReference type="CDD" id="cd04059">
    <property type="entry name" value="Peptidases_S8_Protein_convertases_Kexins_Furin-like"/>
    <property type="match status" value="1"/>
</dbReference>
<dbReference type="EMBL" id="KN817522">
    <property type="protein sequence ID" value="KJA28214.1"/>
    <property type="molecule type" value="Genomic_DNA"/>
</dbReference>
<organism evidence="17 18">
    <name type="scientific">Hypholoma sublateritium (strain FD-334 SS-4)</name>
    <dbReference type="NCBI Taxonomy" id="945553"/>
    <lineage>
        <taxon>Eukaryota</taxon>
        <taxon>Fungi</taxon>
        <taxon>Dikarya</taxon>
        <taxon>Basidiomycota</taxon>
        <taxon>Agaricomycotina</taxon>
        <taxon>Agaricomycetes</taxon>
        <taxon>Agaricomycetidae</taxon>
        <taxon>Agaricales</taxon>
        <taxon>Agaricineae</taxon>
        <taxon>Strophariaceae</taxon>
        <taxon>Hypholoma</taxon>
    </lineage>
</organism>
<dbReference type="InterPro" id="IPR000209">
    <property type="entry name" value="Peptidase_S8/S53_dom"/>
</dbReference>
<dbReference type="InterPro" id="IPR022398">
    <property type="entry name" value="Peptidase_S8_His-AS"/>
</dbReference>
<evidence type="ECO:0000256" key="8">
    <source>
        <dbReference type="ARBA" id="ARBA00023145"/>
    </source>
</evidence>
<keyword evidence="18" id="KW-1185">Reference proteome</keyword>
<evidence type="ECO:0000256" key="9">
    <source>
        <dbReference type="ARBA" id="ARBA00023157"/>
    </source>
</evidence>
<dbReference type="GO" id="GO:0016485">
    <property type="term" value="P:protein processing"/>
    <property type="evidence" value="ECO:0007669"/>
    <property type="project" value="TreeGrafter"/>
</dbReference>
<evidence type="ECO:0000259" key="16">
    <source>
        <dbReference type="PROSITE" id="PS51829"/>
    </source>
</evidence>
<evidence type="ECO:0000313" key="18">
    <source>
        <dbReference type="Proteomes" id="UP000054270"/>
    </source>
</evidence>
<dbReference type="SUPFAM" id="SSF52743">
    <property type="entry name" value="Subtilisin-like"/>
    <property type="match status" value="1"/>
</dbReference>
<protein>
    <recommendedName>
        <fullName evidence="16">P/Homo B domain-containing protein</fullName>
    </recommendedName>
</protein>
<dbReference type="PROSITE" id="PS00138">
    <property type="entry name" value="SUBTILASE_SER"/>
    <property type="match status" value="1"/>
</dbReference>
<dbReference type="Pfam" id="PF00082">
    <property type="entry name" value="Peptidase_S8"/>
    <property type="match status" value="1"/>
</dbReference>
<keyword evidence="2 12" id="KW-0645">Protease</keyword>
<evidence type="ECO:0000313" key="17">
    <source>
        <dbReference type="EMBL" id="KJA28214.1"/>
    </source>
</evidence>
<evidence type="ECO:0000256" key="14">
    <source>
        <dbReference type="SAM" id="Phobius"/>
    </source>
</evidence>
<feature type="active site" description="Charge relay system" evidence="11 12">
    <location>
        <position position="238"/>
    </location>
</feature>
<dbReference type="PROSITE" id="PS00136">
    <property type="entry name" value="SUBTILASE_ASP"/>
    <property type="match status" value="1"/>
</dbReference>
<dbReference type="InterPro" id="IPR023828">
    <property type="entry name" value="Peptidase_S8_Ser-AS"/>
</dbReference>
<dbReference type="PROSITE" id="PS00137">
    <property type="entry name" value="SUBTILASE_HIS"/>
    <property type="match status" value="1"/>
</dbReference>
<dbReference type="AlphaFoldDB" id="A0A0D2PBJ4"/>
<evidence type="ECO:0000256" key="10">
    <source>
        <dbReference type="ARBA" id="ARBA00023180"/>
    </source>
</evidence>
<evidence type="ECO:0000256" key="15">
    <source>
        <dbReference type="SAM" id="SignalP"/>
    </source>
</evidence>
<dbReference type="Proteomes" id="UP000054270">
    <property type="component" value="Unassembled WGS sequence"/>
</dbReference>
<keyword evidence="5 12" id="KW-0378">Hydrolase</keyword>
<dbReference type="GO" id="GO:0005802">
    <property type="term" value="C:trans-Golgi network"/>
    <property type="evidence" value="ECO:0007669"/>
    <property type="project" value="TreeGrafter"/>
</dbReference>
<feature type="region of interest" description="Disordered" evidence="13">
    <location>
        <begin position="838"/>
        <end position="860"/>
    </location>
</feature>
<evidence type="ECO:0000256" key="13">
    <source>
        <dbReference type="SAM" id="MobiDB-lite"/>
    </source>
</evidence>
<gene>
    <name evidence="17" type="ORF">HYPSUDRAFT_83281</name>
</gene>